<keyword evidence="9" id="KW-0547">Nucleotide-binding</keyword>
<dbReference type="SUPFAM" id="SSF55973">
    <property type="entry name" value="S-adenosylmethionine synthetase"/>
    <property type="match status" value="3"/>
</dbReference>
<evidence type="ECO:0000256" key="1">
    <source>
        <dbReference type="ARBA" id="ARBA00001946"/>
    </source>
</evidence>
<evidence type="ECO:0000256" key="7">
    <source>
        <dbReference type="ARBA" id="ARBA00022679"/>
    </source>
</evidence>
<dbReference type="InterPro" id="IPR022629">
    <property type="entry name" value="S-AdoMet_synt_central"/>
</dbReference>
<dbReference type="GO" id="GO:0006730">
    <property type="term" value="P:one-carbon metabolic process"/>
    <property type="evidence" value="ECO:0007669"/>
    <property type="project" value="UniProtKB-KW"/>
</dbReference>
<evidence type="ECO:0000256" key="5">
    <source>
        <dbReference type="ARBA" id="ARBA00012828"/>
    </source>
</evidence>
<dbReference type="PANTHER" id="PTHR11964">
    <property type="entry name" value="S-ADENOSYLMETHIONINE SYNTHETASE"/>
    <property type="match status" value="1"/>
</dbReference>
<keyword evidence="6" id="KW-0554">One-carbon metabolism</keyword>
<keyword evidence="8 13" id="KW-0479">Metal-binding</keyword>
<evidence type="ECO:0000259" key="14">
    <source>
        <dbReference type="Pfam" id="PF00438"/>
    </source>
</evidence>
<dbReference type="InterPro" id="IPR002133">
    <property type="entry name" value="S-AdoMet_synthetase"/>
</dbReference>
<protein>
    <recommendedName>
        <fullName evidence="5">methionine adenosyltransferase</fullName>
        <ecNumber evidence="5">2.5.1.6</ecNumber>
    </recommendedName>
</protein>
<evidence type="ECO:0000259" key="15">
    <source>
        <dbReference type="Pfam" id="PF02772"/>
    </source>
</evidence>
<comment type="cofactor">
    <cofactor evidence="1">
        <name>Mg(2+)</name>
        <dbReference type="ChEBI" id="CHEBI:18420"/>
    </cofactor>
</comment>
<dbReference type="InterPro" id="IPR022631">
    <property type="entry name" value="ADOMET_SYNTHASE_CS"/>
</dbReference>
<dbReference type="GO" id="GO:0005524">
    <property type="term" value="F:ATP binding"/>
    <property type="evidence" value="ECO:0007669"/>
    <property type="project" value="UniProtKB-KW"/>
</dbReference>
<evidence type="ECO:0000256" key="6">
    <source>
        <dbReference type="ARBA" id="ARBA00022563"/>
    </source>
</evidence>
<dbReference type="EMBL" id="PFPO01000094">
    <property type="protein sequence ID" value="PIZ98327.1"/>
    <property type="molecule type" value="Genomic_DNA"/>
</dbReference>
<organism evidence="17 18">
    <name type="scientific">Candidatus Komeilibacteria bacterium CG_4_10_14_0_2_um_filter_37_10</name>
    <dbReference type="NCBI Taxonomy" id="1974470"/>
    <lineage>
        <taxon>Bacteria</taxon>
        <taxon>Candidatus Komeiliibacteriota</taxon>
    </lineage>
</organism>
<accession>A0A2M7VD65</accession>
<feature type="domain" description="S-adenosylmethionine synthetase central" evidence="15">
    <location>
        <begin position="119"/>
        <end position="223"/>
    </location>
</feature>
<evidence type="ECO:0000256" key="9">
    <source>
        <dbReference type="ARBA" id="ARBA00022741"/>
    </source>
</evidence>
<comment type="subunit">
    <text evidence="13">Homotetramer.</text>
</comment>
<proteinExistence type="inferred from homology"/>
<keyword evidence="7 17" id="KW-0808">Transferase</keyword>
<dbReference type="UniPathway" id="UPA00315">
    <property type="reaction ID" value="UER00080"/>
</dbReference>
<comment type="similarity">
    <text evidence="4">Belongs to the AdoMet synthase family.</text>
</comment>
<dbReference type="GO" id="GO:0006556">
    <property type="term" value="P:S-adenosylmethionine biosynthetic process"/>
    <property type="evidence" value="ECO:0007669"/>
    <property type="project" value="UniProtKB-UniPathway"/>
</dbReference>
<name>A0A2M7VD65_9BACT</name>
<dbReference type="GO" id="GO:0004478">
    <property type="term" value="F:methionine adenosyltransferase activity"/>
    <property type="evidence" value="ECO:0007669"/>
    <property type="project" value="UniProtKB-EC"/>
</dbReference>
<dbReference type="Pfam" id="PF00438">
    <property type="entry name" value="S-AdoMet_synt_N"/>
    <property type="match status" value="1"/>
</dbReference>
<dbReference type="Gene3D" id="3.30.300.10">
    <property type="match status" value="3"/>
</dbReference>
<evidence type="ECO:0000256" key="8">
    <source>
        <dbReference type="ARBA" id="ARBA00022723"/>
    </source>
</evidence>
<comment type="caution">
    <text evidence="17">The sequence shown here is derived from an EMBL/GenBank/DDBJ whole genome shotgun (WGS) entry which is preliminary data.</text>
</comment>
<evidence type="ECO:0000256" key="3">
    <source>
        <dbReference type="ARBA" id="ARBA00005224"/>
    </source>
</evidence>
<feature type="domain" description="S-adenosylmethionine synthetase C-terminal" evidence="16">
    <location>
        <begin position="227"/>
        <end position="356"/>
    </location>
</feature>
<keyword evidence="12 13" id="KW-0630">Potassium</keyword>
<comment type="cofactor">
    <cofactor evidence="2">
        <name>K(+)</name>
        <dbReference type="ChEBI" id="CHEBI:29103"/>
    </cofactor>
</comment>
<comment type="pathway">
    <text evidence="3">Amino-acid biosynthesis; S-adenosyl-L-methionine biosynthesis; S-adenosyl-L-methionine from L-methionine: step 1/1.</text>
</comment>
<evidence type="ECO:0000313" key="18">
    <source>
        <dbReference type="Proteomes" id="UP000230405"/>
    </source>
</evidence>
<gene>
    <name evidence="17" type="ORF">COX77_04920</name>
</gene>
<sequence>MLMGMPMRLRKGFERSAESVTPGHPDKICDQIADSLVDLAIQRDKYHSHRMAAEVTGGHGRIFITGECKVPGSVASFQSRVGPLVRKVYKEITHDDIDSITLHMAKQSPNIAQGVDPGGAGDQGVMIGFATTETPEMMPLPFMLARKLSSLLYQVAQSGKVHWMHTDGKTEVVMKNNQVETLVIAIQHKKGVTKEEMTHDLYSHVIEPTLGYMPKNFVLNGGGEFHIGGFAADAGTTGRKLVIDNYGPEIPIGGGAYSGKDPTKVDRSAAYMARFIAKNIVAHHVSGAKEALVHLAYAIMKEEPMGLIAITDKGVDVSPWVREHFDLRPKAIIETLNLWRPIYRTVNVGGHYGVDHVAHPGLLHIWTWEAIRTDL</sequence>
<keyword evidence="10" id="KW-0067">ATP-binding</keyword>
<dbReference type="PROSITE" id="PS00376">
    <property type="entry name" value="ADOMET_SYNTHASE_1"/>
    <property type="match status" value="1"/>
</dbReference>
<dbReference type="AlphaFoldDB" id="A0A2M7VD65"/>
<feature type="domain" description="S-adenosylmethionine synthetase N-terminal" evidence="14">
    <location>
        <begin position="16"/>
        <end position="97"/>
    </location>
</feature>
<reference evidence="18" key="1">
    <citation type="submission" date="2017-09" db="EMBL/GenBank/DDBJ databases">
        <title>Depth-based differentiation of microbial function through sediment-hosted aquifers and enrichment of novel symbionts in the deep terrestrial subsurface.</title>
        <authorList>
            <person name="Probst A.J."/>
            <person name="Ladd B."/>
            <person name="Jarett J.K."/>
            <person name="Geller-Mcgrath D.E."/>
            <person name="Sieber C.M.K."/>
            <person name="Emerson J.B."/>
            <person name="Anantharaman K."/>
            <person name="Thomas B.C."/>
            <person name="Malmstrom R."/>
            <person name="Stieglmeier M."/>
            <person name="Klingl A."/>
            <person name="Woyke T."/>
            <person name="Ryan C.M."/>
            <person name="Banfield J.F."/>
        </authorList>
    </citation>
    <scope>NUCLEOTIDE SEQUENCE [LARGE SCALE GENOMIC DNA]</scope>
</reference>
<evidence type="ECO:0000256" key="13">
    <source>
        <dbReference type="RuleBase" id="RU000542"/>
    </source>
</evidence>
<dbReference type="EC" id="2.5.1.6" evidence="5"/>
<dbReference type="PROSITE" id="PS00377">
    <property type="entry name" value="ADOMET_SYNTHASE_2"/>
    <property type="match status" value="1"/>
</dbReference>
<evidence type="ECO:0000256" key="11">
    <source>
        <dbReference type="ARBA" id="ARBA00022842"/>
    </source>
</evidence>
<dbReference type="GO" id="GO:0046872">
    <property type="term" value="F:metal ion binding"/>
    <property type="evidence" value="ECO:0007669"/>
    <property type="project" value="UniProtKB-KW"/>
</dbReference>
<dbReference type="Proteomes" id="UP000230405">
    <property type="component" value="Unassembled WGS sequence"/>
</dbReference>
<evidence type="ECO:0000256" key="4">
    <source>
        <dbReference type="ARBA" id="ARBA00009685"/>
    </source>
</evidence>
<evidence type="ECO:0000256" key="10">
    <source>
        <dbReference type="ARBA" id="ARBA00022840"/>
    </source>
</evidence>
<evidence type="ECO:0000259" key="16">
    <source>
        <dbReference type="Pfam" id="PF02773"/>
    </source>
</evidence>
<dbReference type="Pfam" id="PF02773">
    <property type="entry name" value="S-AdoMet_synt_C"/>
    <property type="match status" value="1"/>
</dbReference>
<dbReference type="PIRSF" id="PIRSF000497">
    <property type="entry name" value="MAT"/>
    <property type="match status" value="1"/>
</dbReference>
<dbReference type="InterPro" id="IPR022636">
    <property type="entry name" value="S-AdoMet_synthetase_sfam"/>
</dbReference>
<comment type="subcellular location">
    <subcellularLocation>
        <location evidence="13">Cytoplasm</location>
    </subcellularLocation>
</comment>
<dbReference type="Pfam" id="PF02772">
    <property type="entry name" value="S-AdoMet_synt_M"/>
    <property type="match status" value="1"/>
</dbReference>
<keyword evidence="11 13" id="KW-0460">Magnesium</keyword>
<evidence type="ECO:0000256" key="12">
    <source>
        <dbReference type="ARBA" id="ARBA00022958"/>
    </source>
</evidence>
<dbReference type="GO" id="GO:0005737">
    <property type="term" value="C:cytoplasm"/>
    <property type="evidence" value="ECO:0007669"/>
    <property type="project" value="UniProtKB-SubCell"/>
</dbReference>
<dbReference type="InterPro" id="IPR022628">
    <property type="entry name" value="S-AdoMet_synt_N"/>
</dbReference>
<evidence type="ECO:0000313" key="17">
    <source>
        <dbReference type="EMBL" id="PIZ98327.1"/>
    </source>
</evidence>
<dbReference type="InterPro" id="IPR022630">
    <property type="entry name" value="S-AdoMet_synt_C"/>
</dbReference>
<evidence type="ECO:0000256" key="2">
    <source>
        <dbReference type="ARBA" id="ARBA00001958"/>
    </source>
</evidence>